<dbReference type="EMBL" id="JAMKFB020000015">
    <property type="protein sequence ID" value="KAL0173447.1"/>
    <property type="molecule type" value="Genomic_DNA"/>
</dbReference>
<dbReference type="SMART" id="SM00336">
    <property type="entry name" value="BBOX"/>
    <property type="match status" value="1"/>
</dbReference>
<dbReference type="PROSITE" id="PS50119">
    <property type="entry name" value="ZF_BBOX"/>
    <property type="match status" value="1"/>
</dbReference>
<keyword evidence="9" id="KW-1185">Reference proteome</keyword>
<dbReference type="InterPro" id="IPR001841">
    <property type="entry name" value="Znf_RING"/>
</dbReference>
<keyword evidence="1" id="KW-0479">Metal-binding</keyword>
<dbReference type="Pfam" id="PF00643">
    <property type="entry name" value="zf-B_box"/>
    <property type="match status" value="1"/>
</dbReference>
<reference evidence="8 9" key="1">
    <citation type="submission" date="2024-05" db="EMBL/GenBank/DDBJ databases">
        <title>Genome sequencing and assembly of Indian major carp, Cirrhinus mrigala (Hamilton, 1822).</title>
        <authorList>
            <person name="Mohindra V."/>
            <person name="Chowdhury L.M."/>
            <person name="Lal K."/>
            <person name="Jena J.K."/>
        </authorList>
    </citation>
    <scope>NUCLEOTIDE SEQUENCE [LARGE SCALE GENOMIC DNA]</scope>
    <source>
        <strain evidence="8">CM1030</strain>
        <tissue evidence="8">Blood</tissue>
    </source>
</reference>
<dbReference type="CDD" id="cd19769">
    <property type="entry name" value="Bbox2_TRIM16-like"/>
    <property type="match status" value="1"/>
</dbReference>
<evidence type="ECO:0000256" key="1">
    <source>
        <dbReference type="ARBA" id="ARBA00022723"/>
    </source>
</evidence>
<dbReference type="Gene3D" id="3.30.160.60">
    <property type="entry name" value="Classic Zinc Finger"/>
    <property type="match status" value="1"/>
</dbReference>
<organism evidence="8 9">
    <name type="scientific">Cirrhinus mrigala</name>
    <name type="common">Mrigala</name>
    <dbReference type="NCBI Taxonomy" id="683832"/>
    <lineage>
        <taxon>Eukaryota</taxon>
        <taxon>Metazoa</taxon>
        <taxon>Chordata</taxon>
        <taxon>Craniata</taxon>
        <taxon>Vertebrata</taxon>
        <taxon>Euteleostomi</taxon>
        <taxon>Actinopterygii</taxon>
        <taxon>Neopterygii</taxon>
        <taxon>Teleostei</taxon>
        <taxon>Ostariophysi</taxon>
        <taxon>Cypriniformes</taxon>
        <taxon>Cyprinidae</taxon>
        <taxon>Labeoninae</taxon>
        <taxon>Labeonini</taxon>
        <taxon>Cirrhinus</taxon>
    </lineage>
</organism>
<evidence type="ECO:0000256" key="2">
    <source>
        <dbReference type="ARBA" id="ARBA00022771"/>
    </source>
</evidence>
<evidence type="ECO:0000313" key="9">
    <source>
        <dbReference type="Proteomes" id="UP001529510"/>
    </source>
</evidence>
<dbReference type="Proteomes" id="UP001529510">
    <property type="component" value="Unassembled WGS sequence"/>
</dbReference>
<evidence type="ECO:0000256" key="5">
    <source>
        <dbReference type="SAM" id="MobiDB-lite"/>
    </source>
</evidence>
<keyword evidence="2 4" id="KW-0863">Zinc-finger</keyword>
<keyword evidence="3" id="KW-0862">Zinc</keyword>
<accession>A0ABD0PHA8</accession>
<dbReference type="GO" id="GO:0008270">
    <property type="term" value="F:zinc ion binding"/>
    <property type="evidence" value="ECO:0007669"/>
    <property type="project" value="UniProtKB-KW"/>
</dbReference>
<sequence>MSTTAWAPEAFACPICLDILKDPATLPCGHSYCLLCIQKHWDRSATKSSYECPQCRQHFNPRPVLARSNVLMEALEKLRLSSQDGPDSSSSSDQAESSVAPASQTGLYPALPSSSLQLCPLHQQVLELYCCDDKQCICDECGLVGHKGHQVVRPDEEQQKIQ</sequence>
<feature type="domain" description="RING-type" evidence="6">
    <location>
        <begin position="13"/>
        <end position="56"/>
    </location>
</feature>
<dbReference type="PANTHER" id="PTHR25465:SF14">
    <property type="entry name" value="E3 UBIQUITIN-PROTEIN LIGASE TRIM65"/>
    <property type="match status" value="1"/>
</dbReference>
<name>A0ABD0PHA8_CIRMR</name>
<feature type="compositionally biased region" description="Low complexity" evidence="5">
    <location>
        <begin position="81"/>
        <end position="98"/>
    </location>
</feature>
<feature type="region of interest" description="Disordered" evidence="5">
    <location>
        <begin position="80"/>
        <end position="103"/>
    </location>
</feature>
<dbReference type="Gene3D" id="3.30.40.10">
    <property type="entry name" value="Zinc/RING finger domain, C3HC4 (zinc finger)"/>
    <property type="match status" value="1"/>
</dbReference>
<evidence type="ECO:0000256" key="3">
    <source>
        <dbReference type="ARBA" id="ARBA00022833"/>
    </source>
</evidence>
<dbReference type="SMART" id="SM00184">
    <property type="entry name" value="RING"/>
    <property type="match status" value="1"/>
</dbReference>
<dbReference type="SUPFAM" id="SSF57850">
    <property type="entry name" value="RING/U-box"/>
    <property type="match status" value="1"/>
</dbReference>
<comment type="caution">
    <text evidence="8">The sequence shown here is derived from an EMBL/GenBank/DDBJ whole genome shotgun (WGS) entry which is preliminary data.</text>
</comment>
<dbReference type="PANTHER" id="PTHR25465">
    <property type="entry name" value="B-BOX DOMAIN CONTAINING"/>
    <property type="match status" value="1"/>
</dbReference>
<protein>
    <submittedName>
        <fullName evidence="8">Uncharacterized protein</fullName>
    </submittedName>
</protein>
<feature type="non-terminal residue" evidence="8">
    <location>
        <position position="162"/>
    </location>
</feature>
<dbReference type="InterPro" id="IPR013083">
    <property type="entry name" value="Znf_RING/FYVE/PHD"/>
</dbReference>
<evidence type="ECO:0000259" key="7">
    <source>
        <dbReference type="PROSITE" id="PS50119"/>
    </source>
</evidence>
<dbReference type="AlphaFoldDB" id="A0ABD0PHA8"/>
<evidence type="ECO:0000259" key="6">
    <source>
        <dbReference type="PROSITE" id="PS50089"/>
    </source>
</evidence>
<dbReference type="PROSITE" id="PS00518">
    <property type="entry name" value="ZF_RING_1"/>
    <property type="match status" value="1"/>
</dbReference>
<dbReference type="InterPro" id="IPR017907">
    <property type="entry name" value="Znf_RING_CS"/>
</dbReference>
<dbReference type="InterPro" id="IPR051051">
    <property type="entry name" value="E3_ubiq-ligase_TRIM/RNF"/>
</dbReference>
<feature type="domain" description="B box-type" evidence="7">
    <location>
        <begin position="114"/>
        <end position="154"/>
    </location>
</feature>
<dbReference type="PROSITE" id="PS50089">
    <property type="entry name" value="ZF_RING_2"/>
    <property type="match status" value="1"/>
</dbReference>
<gene>
    <name evidence="8" type="ORF">M9458_029415</name>
</gene>
<dbReference type="SUPFAM" id="SSF57845">
    <property type="entry name" value="B-box zinc-binding domain"/>
    <property type="match status" value="1"/>
</dbReference>
<evidence type="ECO:0000313" key="8">
    <source>
        <dbReference type="EMBL" id="KAL0173447.1"/>
    </source>
</evidence>
<evidence type="ECO:0000256" key="4">
    <source>
        <dbReference type="PROSITE-ProRule" id="PRU00024"/>
    </source>
</evidence>
<dbReference type="Pfam" id="PF15227">
    <property type="entry name" value="zf-C3HC4_4"/>
    <property type="match status" value="1"/>
</dbReference>
<proteinExistence type="predicted"/>
<dbReference type="InterPro" id="IPR000315">
    <property type="entry name" value="Znf_B-box"/>
</dbReference>